<dbReference type="EMBL" id="JAEKJA010000001">
    <property type="protein sequence ID" value="MBJ3774488.1"/>
    <property type="molecule type" value="Genomic_DNA"/>
</dbReference>
<evidence type="ECO:0000256" key="5">
    <source>
        <dbReference type="ARBA" id="ARBA00022692"/>
    </source>
</evidence>
<dbReference type="Proteomes" id="UP000609531">
    <property type="component" value="Unassembled WGS sequence"/>
</dbReference>
<gene>
    <name evidence="9" type="ORF">JCR33_02245</name>
</gene>
<evidence type="ECO:0000256" key="1">
    <source>
        <dbReference type="ARBA" id="ARBA00004651"/>
    </source>
</evidence>
<keyword evidence="3" id="KW-0813">Transport</keyword>
<evidence type="ECO:0000256" key="3">
    <source>
        <dbReference type="ARBA" id="ARBA00022448"/>
    </source>
</evidence>
<comment type="similarity">
    <text evidence="2">Belongs to the CPA3 antiporters (TC 2.A.63) subunit F family.</text>
</comment>
<evidence type="ECO:0000256" key="8">
    <source>
        <dbReference type="SAM" id="Phobius"/>
    </source>
</evidence>
<dbReference type="PANTHER" id="PTHR34702:SF1">
    <property type="entry name" value="NA(+)_H(+) ANTIPORTER SUBUNIT F"/>
    <property type="match status" value="1"/>
</dbReference>
<evidence type="ECO:0000256" key="6">
    <source>
        <dbReference type="ARBA" id="ARBA00022989"/>
    </source>
</evidence>
<organism evidence="9 10">
    <name type="scientific">Acuticoccus mangrovi</name>
    <dbReference type="NCBI Taxonomy" id="2796142"/>
    <lineage>
        <taxon>Bacteria</taxon>
        <taxon>Pseudomonadati</taxon>
        <taxon>Pseudomonadota</taxon>
        <taxon>Alphaproteobacteria</taxon>
        <taxon>Hyphomicrobiales</taxon>
        <taxon>Amorphaceae</taxon>
        <taxon>Acuticoccus</taxon>
    </lineage>
</organism>
<sequence>MSGTLFLDICLAVTLMVLALSFVLIVVRIVRGPSLPDRILALDLLVSVAIGFIAAFGIDTGFSIYVDIAISLGLVGFLSTVALARFVLRRGELSLGEEGSLELEGEGDNA</sequence>
<keyword evidence="10" id="KW-1185">Reference proteome</keyword>
<keyword evidence="6 8" id="KW-1133">Transmembrane helix</keyword>
<dbReference type="AlphaFoldDB" id="A0A934ILF6"/>
<dbReference type="GO" id="GO:0005886">
    <property type="term" value="C:plasma membrane"/>
    <property type="evidence" value="ECO:0007669"/>
    <property type="project" value="UniProtKB-SubCell"/>
</dbReference>
<evidence type="ECO:0000256" key="4">
    <source>
        <dbReference type="ARBA" id="ARBA00022475"/>
    </source>
</evidence>
<feature type="transmembrane region" description="Helical" evidence="8">
    <location>
        <begin position="39"/>
        <end position="58"/>
    </location>
</feature>
<feature type="transmembrane region" description="Helical" evidence="8">
    <location>
        <begin position="64"/>
        <end position="88"/>
    </location>
</feature>
<protein>
    <submittedName>
        <fullName evidence="9">Sodium:proton antiporter</fullName>
    </submittedName>
</protein>
<dbReference type="GO" id="GO:0015385">
    <property type="term" value="F:sodium:proton antiporter activity"/>
    <property type="evidence" value="ECO:0007669"/>
    <property type="project" value="TreeGrafter"/>
</dbReference>
<proteinExistence type="inferred from homology"/>
<dbReference type="InterPro" id="IPR007208">
    <property type="entry name" value="MrpF/PhaF-like"/>
</dbReference>
<comment type="subcellular location">
    <subcellularLocation>
        <location evidence="1">Cell membrane</location>
        <topology evidence="1">Multi-pass membrane protein</topology>
    </subcellularLocation>
</comment>
<evidence type="ECO:0000313" key="9">
    <source>
        <dbReference type="EMBL" id="MBJ3774488.1"/>
    </source>
</evidence>
<dbReference type="PANTHER" id="PTHR34702">
    <property type="entry name" value="NA(+)/H(+) ANTIPORTER SUBUNIT F1"/>
    <property type="match status" value="1"/>
</dbReference>
<dbReference type="Pfam" id="PF04066">
    <property type="entry name" value="MrpF_PhaF"/>
    <property type="match status" value="1"/>
</dbReference>
<evidence type="ECO:0000313" key="10">
    <source>
        <dbReference type="Proteomes" id="UP000609531"/>
    </source>
</evidence>
<feature type="transmembrane region" description="Helical" evidence="8">
    <location>
        <begin position="6"/>
        <end position="27"/>
    </location>
</feature>
<dbReference type="NCBIfam" id="NF009245">
    <property type="entry name" value="PRK12599.1-4"/>
    <property type="match status" value="1"/>
</dbReference>
<accession>A0A934ILF6</accession>
<evidence type="ECO:0000256" key="7">
    <source>
        <dbReference type="ARBA" id="ARBA00023136"/>
    </source>
</evidence>
<name>A0A934ILF6_9HYPH</name>
<keyword evidence="4" id="KW-1003">Cell membrane</keyword>
<keyword evidence="7 8" id="KW-0472">Membrane</keyword>
<dbReference type="RefSeq" id="WP_198880366.1">
    <property type="nucleotide sequence ID" value="NZ_JAEKJA010000001.1"/>
</dbReference>
<reference evidence="9" key="1">
    <citation type="submission" date="2020-12" db="EMBL/GenBank/DDBJ databases">
        <title>Bacterial taxonomy.</title>
        <authorList>
            <person name="Pan X."/>
        </authorList>
    </citation>
    <scope>NUCLEOTIDE SEQUENCE</scope>
    <source>
        <strain evidence="9">B2012</strain>
    </source>
</reference>
<keyword evidence="5 8" id="KW-0812">Transmembrane</keyword>
<comment type="caution">
    <text evidence="9">The sequence shown here is derived from an EMBL/GenBank/DDBJ whole genome shotgun (WGS) entry which is preliminary data.</text>
</comment>
<evidence type="ECO:0000256" key="2">
    <source>
        <dbReference type="ARBA" id="ARBA00009212"/>
    </source>
</evidence>